<organism evidence="8 9">
    <name type="scientific">Myotis brandtii</name>
    <name type="common">Brandt's bat</name>
    <dbReference type="NCBI Taxonomy" id="109478"/>
    <lineage>
        <taxon>Eukaryota</taxon>
        <taxon>Metazoa</taxon>
        <taxon>Chordata</taxon>
        <taxon>Craniata</taxon>
        <taxon>Vertebrata</taxon>
        <taxon>Euteleostomi</taxon>
        <taxon>Mammalia</taxon>
        <taxon>Eutheria</taxon>
        <taxon>Laurasiatheria</taxon>
        <taxon>Chiroptera</taxon>
        <taxon>Yangochiroptera</taxon>
        <taxon>Vespertilionidae</taxon>
        <taxon>Myotis</taxon>
    </lineage>
</organism>
<evidence type="ECO:0000256" key="4">
    <source>
        <dbReference type="ARBA" id="ARBA00023180"/>
    </source>
</evidence>
<evidence type="ECO:0000256" key="5">
    <source>
        <dbReference type="PIRSR" id="PIRSR600269-51"/>
    </source>
</evidence>
<evidence type="ECO:0000256" key="6">
    <source>
        <dbReference type="RuleBase" id="RU000672"/>
    </source>
</evidence>
<comment type="similarity">
    <text evidence="6">Belongs to the copper/topaquinone oxidase family.</text>
</comment>
<keyword evidence="6" id="KW-0186">Copper</keyword>
<proteinExistence type="inferred from homology"/>
<dbReference type="GO" id="GO:0005769">
    <property type="term" value="C:early endosome"/>
    <property type="evidence" value="ECO:0007669"/>
    <property type="project" value="TreeGrafter"/>
</dbReference>
<dbReference type="GO" id="GO:0005886">
    <property type="term" value="C:plasma membrane"/>
    <property type="evidence" value="ECO:0007669"/>
    <property type="project" value="TreeGrafter"/>
</dbReference>
<dbReference type="SUPFAM" id="SSF49998">
    <property type="entry name" value="Amine oxidase catalytic domain"/>
    <property type="match status" value="1"/>
</dbReference>
<evidence type="ECO:0000256" key="1">
    <source>
        <dbReference type="ARBA" id="ARBA00001913"/>
    </source>
</evidence>
<keyword evidence="3" id="KW-1015">Disulfide bond</keyword>
<feature type="domain" description="Copper amine oxidase catalytic" evidence="7">
    <location>
        <begin position="129"/>
        <end position="216"/>
    </location>
</feature>
<evidence type="ECO:0000313" key="8">
    <source>
        <dbReference type="EMBL" id="EPQ13616.1"/>
    </source>
</evidence>
<dbReference type="GO" id="GO:0008131">
    <property type="term" value="F:primary methylamine oxidase activity"/>
    <property type="evidence" value="ECO:0007669"/>
    <property type="project" value="InterPro"/>
</dbReference>
<keyword evidence="6" id="KW-0560">Oxidoreductase</keyword>
<dbReference type="Pfam" id="PF01179">
    <property type="entry name" value="Cu_amine_oxid"/>
    <property type="match status" value="2"/>
</dbReference>
<dbReference type="InterPro" id="IPR049947">
    <property type="entry name" value="Cu_Am_Ox_Cu-bd"/>
</dbReference>
<evidence type="ECO:0000313" key="9">
    <source>
        <dbReference type="Proteomes" id="UP000052978"/>
    </source>
</evidence>
<dbReference type="EC" id="1.4.3.-" evidence="6"/>
<dbReference type="GO" id="GO:0005507">
    <property type="term" value="F:copper ion binding"/>
    <property type="evidence" value="ECO:0007669"/>
    <property type="project" value="InterPro"/>
</dbReference>
<dbReference type="EMBL" id="KE163747">
    <property type="protein sequence ID" value="EPQ13616.1"/>
    <property type="molecule type" value="Genomic_DNA"/>
</dbReference>
<evidence type="ECO:0000259" key="7">
    <source>
        <dbReference type="Pfam" id="PF01179"/>
    </source>
</evidence>
<feature type="domain" description="Copper amine oxidase catalytic" evidence="7">
    <location>
        <begin position="2"/>
        <end position="127"/>
    </location>
</feature>
<keyword evidence="5 6" id="KW-0801">TPQ</keyword>
<protein>
    <recommendedName>
        <fullName evidence="6">Amine oxidase</fullName>
        <ecNumber evidence="6">1.4.3.-</ecNumber>
    </recommendedName>
</protein>
<dbReference type="InterPro" id="IPR036460">
    <property type="entry name" value="Cu_amine_oxidase_C_sf"/>
</dbReference>
<keyword evidence="6" id="KW-0479">Metal-binding</keyword>
<dbReference type="PANTHER" id="PTHR10638:SF23">
    <property type="entry name" value="MEMBRANE PRIMARY AMINE OXIDASE"/>
    <property type="match status" value="1"/>
</dbReference>
<comment type="cofactor">
    <cofactor evidence="6">
        <name>Cu cation</name>
        <dbReference type="ChEBI" id="CHEBI:23378"/>
    </cofactor>
    <text evidence="6">Contains 1 topaquinone per subunit.</text>
</comment>
<dbReference type="GO" id="GO:0009308">
    <property type="term" value="P:amine metabolic process"/>
    <property type="evidence" value="ECO:0007669"/>
    <property type="project" value="UniProtKB-UniRule"/>
</dbReference>
<keyword evidence="4" id="KW-0325">Glycoprotein</keyword>
<comment type="cofactor">
    <cofactor evidence="1">
        <name>Ca(2+)</name>
        <dbReference type="ChEBI" id="CHEBI:29108"/>
    </cofactor>
</comment>
<dbReference type="GO" id="GO:0046677">
    <property type="term" value="P:response to antibiotic"/>
    <property type="evidence" value="ECO:0007669"/>
    <property type="project" value="TreeGrafter"/>
</dbReference>
<dbReference type="GO" id="GO:0048038">
    <property type="term" value="F:quinone binding"/>
    <property type="evidence" value="ECO:0007669"/>
    <property type="project" value="InterPro"/>
</dbReference>
<dbReference type="GO" id="GO:0005794">
    <property type="term" value="C:Golgi apparatus"/>
    <property type="evidence" value="ECO:0007669"/>
    <property type="project" value="TreeGrafter"/>
</dbReference>
<name>S7N998_MYOBR</name>
<dbReference type="InterPro" id="IPR000269">
    <property type="entry name" value="Cu_amine_oxidase"/>
</dbReference>
<reference evidence="8 9" key="1">
    <citation type="journal article" date="2013" name="Nat. Commun.">
        <title>Genome analysis reveals insights into physiology and longevity of the Brandt's bat Myotis brandtii.</title>
        <authorList>
            <person name="Seim I."/>
            <person name="Fang X."/>
            <person name="Xiong Z."/>
            <person name="Lobanov A.V."/>
            <person name="Huang Z."/>
            <person name="Ma S."/>
            <person name="Feng Y."/>
            <person name="Turanov A.A."/>
            <person name="Zhu Y."/>
            <person name="Lenz T.L."/>
            <person name="Gerashchenko M.V."/>
            <person name="Fan D."/>
            <person name="Hee Yim S."/>
            <person name="Yao X."/>
            <person name="Jordan D."/>
            <person name="Xiong Y."/>
            <person name="Ma Y."/>
            <person name="Lyapunov A.N."/>
            <person name="Chen G."/>
            <person name="Kulakova O.I."/>
            <person name="Sun Y."/>
            <person name="Lee S.G."/>
            <person name="Bronson R.T."/>
            <person name="Moskalev A.A."/>
            <person name="Sunyaev S.R."/>
            <person name="Zhang G."/>
            <person name="Krogh A."/>
            <person name="Wang J."/>
            <person name="Gladyshev V.N."/>
        </authorList>
    </citation>
    <scope>NUCLEOTIDE SEQUENCE [LARGE SCALE GENOMIC DNA]</scope>
</reference>
<evidence type="ECO:0000256" key="2">
    <source>
        <dbReference type="ARBA" id="ARBA00022837"/>
    </source>
</evidence>
<dbReference type="Proteomes" id="UP000052978">
    <property type="component" value="Unassembled WGS sequence"/>
</dbReference>
<dbReference type="PROSITE" id="PS01165">
    <property type="entry name" value="COPPER_AMINE_OXID_2"/>
    <property type="match status" value="1"/>
</dbReference>
<dbReference type="InterPro" id="IPR015798">
    <property type="entry name" value="Cu_amine_oxidase_C"/>
</dbReference>
<comment type="PTM">
    <text evidence="5 6">Topaquinone (TPQ) is generated by copper-dependent autoxidation of a specific tyrosyl residue.</text>
</comment>
<feature type="modified residue" description="2',4',5'-topaquinone" evidence="5">
    <location>
        <position position="4"/>
    </location>
</feature>
<evidence type="ECO:0000256" key="3">
    <source>
        <dbReference type="ARBA" id="ARBA00023157"/>
    </source>
</evidence>
<dbReference type="PANTHER" id="PTHR10638">
    <property type="entry name" value="COPPER AMINE OXIDASE"/>
    <property type="match status" value="1"/>
</dbReference>
<gene>
    <name evidence="8" type="ORF">D623_10015297</name>
</gene>
<accession>S7N998</accession>
<keyword evidence="2" id="KW-0106">Calcium</keyword>
<dbReference type="Gene3D" id="2.70.98.20">
    <property type="entry name" value="Copper amine oxidase, catalytic domain"/>
    <property type="match status" value="2"/>
</dbReference>
<sequence>MLNYDYVWDMVFHPNGAIEVKLHATGYNSSTFLFGAARSYGNQVGEHTLGTAHTHSAHFKVDLDVGGLKNWVWAEDMVFVPMAVPWSPEHQMQRLQVTRKLLETEEQATFPLGSATPRYLYLASNHSNKYQLAVTQRKEEEPSSTSIYNLNDPWTPTVDFTDFINNETVAGQDLVAWVTAGFLHIPHAEDIPNTVTVGNGVGFFLRPYNFFDQDPSSDSADSIYFRGDQDAGACEVNPLACLPKAADCAPDLPAFSHGGFSHI</sequence>
<dbReference type="AlphaFoldDB" id="S7N998"/>
<keyword evidence="9" id="KW-1185">Reference proteome</keyword>
<dbReference type="GO" id="GO:0005783">
    <property type="term" value="C:endoplasmic reticulum"/>
    <property type="evidence" value="ECO:0007669"/>
    <property type="project" value="TreeGrafter"/>
</dbReference>